<evidence type="ECO:0000313" key="3">
    <source>
        <dbReference type="Proteomes" id="UP000247810"/>
    </source>
</evidence>
<organism evidence="2 3">
    <name type="scientific">Aspergillus ellipticus CBS 707.79</name>
    <dbReference type="NCBI Taxonomy" id="1448320"/>
    <lineage>
        <taxon>Eukaryota</taxon>
        <taxon>Fungi</taxon>
        <taxon>Dikarya</taxon>
        <taxon>Ascomycota</taxon>
        <taxon>Pezizomycotina</taxon>
        <taxon>Eurotiomycetes</taxon>
        <taxon>Eurotiomycetidae</taxon>
        <taxon>Eurotiales</taxon>
        <taxon>Aspergillaceae</taxon>
        <taxon>Aspergillus</taxon>
        <taxon>Aspergillus subgen. Circumdati</taxon>
    </lineage>
</organism>
<gene>
    <name evidence="2" type="ORF">BO71DRAFT_111761</name>
</gene>
<feature type="signal peptide" evidence="1">
    <location>
        <begin position="1"/>
        <end position="18"/>
    </location>
</feature>
<protein>
    <submittedName>
        <fullName evidence="2">Uncharacterized protein</fullName>
    </submittedName>
</protein>
<feature type="chain" id="PRO_5016313302" evidence="1">
    <location>
        <begin position="19"/>
        <end position="89"/>
    </location>
</feature>
<proteinExistence type="predicted"/>
<evidence type="ECO:0000313" key="2">
    <source>
        <dbReference type="EMBL" id="PYH89299.1"/>
    </source>
</evidence>
<accession>A0A319CX82</accession>
<dbReference type="VEuPathDB" id="FungiDB:BO71DRAFT_111761"/>
<keyword evidence="3" id="KW-1185">Reference proteome</keyword>
<evidence type="ECO:0000256" key="1">
    <source>
        <dbReference type="SAM" id="SignalP"/>
    </source>
</evidence>
<name>A0A319CX82_9EURO</name>
<sequence length="89" mass="9981">MMGIVLALIGPIMQLAYLSCPPDDPDLPTWHWQMSGVLRLSVSPLSTRASTLLHIVVYSLYLPWQISTDVVPRLFSLSLSLRISTYSLH</sequence>
<reference evidence="2 3" key="1">
    <citation type="submission" date="2018-02" db="EMBL/GenBank/DDBJ databases">
        <title>The genomes of Aspergillus section Nigri reveals drivers in fungal speciation.</title>
        <authorList>
            <consortium name="DOE Joint Genome Institute"/>
            <person name="Vesth T.C."/>
            <person name="Nybo J."/>
            <person name="Theobald S."/>
            <person name="Brandl J."/>
            <person name="Frisvad J.C."/>
            <person name="Nielsen K.F."/>
            <person name="Lyhne E.K."/>
            <person name="Kogle M.E."/>
            <person name="Kuo A."/>
            <person name="Riley R."/>
            <person name="Clum A."/>
            <person name="Nolan M."/>
            <person name="Lipzen A."/>
            <person name="Salamov A."/>
            <person name="Henrissat B."/>
            <person name="Wiebenga A."/>
            <person name="De vries R.P."/>
            <person name="Grigoriev I.V."/>
            <person name="Mortensen U.H."/>
            <person name="Andersen M.R."/>
            <person name="Baker S.E."/>
        </authorList>
    </citation>
    <scope>NUCLEOTIDE SEQUENCE [LARGE SCALE GENOMIC DNA]</scope>
    <source>
        <strain evidence="2 3">CBS 707.79</strain>
    </source>
</reference>
<dbReference type="AlphaFoldDB" id="A0A319CX82"/>
<dbReference type="Proteomes" id="UP000247810">
    <property type="component" value="Unassembled WGS sequence"/>
</dbReference>
<keyword evidence="1" id="KW-0732">Signal</keyword>
<dbReference type="EMBL" id="KZ826036">
    <property type="protein sequence ID" value="PYH89299.1"/>
    <property type="molecule type" value="Genomic_DNA"/>
</dbReference>